<feature type="compositionally biased region" description="Low complexity" evidence="4">
    <location>
        <begin position="204"/>
        <end position="213"/>
    </location>
</feature>
<evidence type="ECO:0000313" key="8">
    <source>
        <dbReference type="Proteomes" id="UP000429644"/>
    </source>
</evidence>
<proteinExistence type="predicted"/>
<dbReference type="PANTHER" id="PTHR45947:SF3">
    <property type="entry name" value="SULFOQUINOVOSYL TRANSFERASE SQD2"/>
    <property type="match status" value="1"/>
</dbReference>
<dbReference type="EMBL" id="WHPD01000438">
    <property type="protein sequence ID" value="MPV87422.1"/>
    <property type="molecule type" value="Genomic_DNA"/>
</dbReference>
<feature type="region of interest" description="Disordered" evidence="4">
    <location>
        <begin position="194"/>
        <end position="220"/>
    </location>
</feature>
<sequence>MSRLRVVHVSDCYPPRVGGIETQVHDLAVRQARAGHDVHVLTATGAAAAGVGHPGGSGHGAAAEPGGPTVHRLATPLTFGVPVHPLEGLLLRRALRELRPDIVHVHAGVVSPFAHAGARAARRLGLPLAVTWHCMLDGVVPLYRAGAALAGWRRAAVALSAVSAVAGERVARVLAVDPADVLVVPNGLDVAAWAPPAGPDDDGAGPAAQPAGGSSVPGVSLPPAGPLRVVATQRLAPRKRPVPLVRVIAAAHERLGRDAAGRPRLHLTLVGSGPAERAVRAEVARRGLGDVVEVAGRLPRAALAGRYRGEHVFLAPARLEAFGIAALEARAAGLAVVAGRGTGVSEFVRDGVDGLLTPDRADGLDDGAADAALAAALVRLAREDGLLAGLLAHNRRVAPAADWADVLAAADALYARARARARR</sequence>
<dbReference type="GO" id="GO:0016758">
    <property type="term" value="F:hexosyltransferase activity"/>
    <property type="evidence" value="ECO:0007669"/>
    <property type="project" value="TreeGrafter"/>
</dbReference>
<reference evidence="7 8" key="1">
    <citation type="submission" date="2019-10" db="EMBL/GenBank/DDBJ databases">
        <title>Georgenia wutianyii sp. nov. and Georgenia yuyongxinii sp. nov. isolated from plateau pika (Ochotona curzoniae) in the Qinghai-Tibet plateau of China.</title>
        <authorList>
            <person name="Tian Z."/>
        </authorList>
    </citation>
    <scope>NUCLEOTIDE SEQUENCE [LARGE SCALE GENOMIC DNA]</scope>
    <source>
        <strain evidence="7 8">JCM 15130</strain>
    </source>
</reference>
<evidence type="ECO:0000259" key="6">
    <source>
        <dbReference type="Pfam" id="PF13439"/>
    </source>
</evidence>
<comment type="caution">
    <text evidence="7">The sequence shown here is derived from an EMBL/GenBank/DDBJ whole genome shotgun (WGS) entry which is preliminary data.</text>
</comment>
<dbReference type="PANTHER" id="PTHR45947">
    <property type="entry name" value="SULFOQUINOVOSYL TRANSFERASE SQD2"/>
    <property type="match status" value="1"/>
</dbReference>
<dbReference type="Pfam" id="PF00534">
    <property type="entry name" value="Glycos_transf_1"/>
    <property type="match status" value="1"/>
</dbReference>
<dbReference type="CDD" id="cd03801">
    <property type="entry name" value="GT4_PimA-like"/>
    <property type="match status" value="1"/>
</dbReference>
<gene>
    <name evidence="7" type="ORF">GB882_01985</name>
</gene>
<dbReference type="GO" id="GO:1901137">
    <property type="term" value="P:carbohydrate derivative biosynthetic process"/>
    <property type="evidence" value="ECO:0007669"/>
    <property type="project" value="UniProtKB-ARBA"/>
</dbReference>
<evidence type="ECO:0000256" key="2">
    <source>
        <dbReference type="ARBA" id="ARBA00022676"/>
    </source>
</evidence>
<keyword evidence="2" id="KW-0328">Glycosyltransferase</keyword>
<protein>
    <recommendedName>
        <fullName evidence="1">D-inositol 3-phosphate glycosyltransferase</fullName>
    </recommendedName>
</protein>
<dbReference type="OrthoDB" id="9802525at2"/>
<evidence type="ECO:0000313" key="7">
    <source>
        <dbReference type="EMBL" id="MPV87422.1"/>
    </source>
</evidence>
<feature type="domain" description="Glycosyl transferase family 1" evidence="5">
    <location>
        <begin position="225"/>
        <end position="362"/>
    </location>
</feature>
<dbReference type="AlphaFoldDB" id="A0A7J9USC4"/>
<dbReference type="Proteomes" id="UP000429644">
    <property type="component" value="Unassembled WGS sequence"/>
</dbReference>
<evidence type="ECO:0000259" key="5">
    <source>
        <dbReference type="Pfam" id="PF00534"/>
    </source>
</evidence>
<evidence type="ECO:0000256" key="3">
    <source>
        <dbReference type="ARBA" id="ARBA00022679"/>
    </source>
</evidence>
<dbReference type="InterPro" id="IPR050194">
    <property type="entry name" value="Glycosyltransferase_grp1"/>
</dbReference>
<dbReference type="InterPro" id="IPR001296">
    <property type="entry name" value="Glyco_trans_1"/>
</dbReference>
<dbReference type="Gene3D" id="3.40.50.2000">
    <property type="entry name" value="Glycogen Phosphorylase B"/>
    <property type="match status" value="2"/>
</dbReference>
<evidence type="ECO:0000256" key="1">
    <source>
        <dbReference type="ARBA" id="ARBA00021292"/>
    </source>
</evidence>
<keyword evidence="3 7" id="KW-0808">Transferase</keyword>
<dbReference type="SUPFAM" id="SSF53756">
    <property type="entry name" value="UDP-Glycosyltransferase/glycogen phosphorylase"/>
    <property type="match status" value="1"/>
</dbReference>
<organism evidence="7 8">
    <name type="scientific">Georgenia ruanii</name>
    <dbReference type="NCBI Taxonomy" id="348442"/>
    <lineage>
        <taxon>Bacteria</taxon>
        <taxon>Bacillati</taxon>
        <taxon>Actinomycetota</taxon>
        <taxon>Actinomycetes</taxon>
        <taxon>Micrococcales</taxon>
        <taxon>Bogoriellaceae</taxon>
        <taxon>Georgenia</taxon>
    </lineage>
</organism>
<dbReference type="InterPro" id="IPR028098">
    <property type="entry name" value="Glyco_trans_4-like_N"/>
</dbReference>
<evidence type="ECO:0000256" key="4">
    <source>
        <dbReference type="SAM" id="MobiDB-lite"/>
    </source>
</evidence>
<keyword evidence="8" id="KW-1185">Reference proteome</keyword>
<name>A0A7J9USC4_9MICO</name>
<dbReference type="RefSeq" id="WP_152229985.1">
    <property type="nucleotide sequence ID" value="NZ_BAAAOT010000007.1"/>
</dbReference>
<accession>A0A7J9USC4</accession>
<dbReference type="Pfam" id="PF13439">
    <property type="entry name" value="Glyco_transf_4"/>
    <property type="match status" value="1"/>
</dbReference>
<feature type="domain" description="Glycosyltransferase subfamily 4-like N-terminal" evidence="6">
    <location>
        <begin position="17"/>
        <end position="190"/>
    </location>
</feature>